<name>A0A4D6K866_9EURY</name>
<gene>
    <name evidence="2" type="ORF">E5139_01210</name>
</gene>
<evidence type="ECO:0000313" key="3">
    <source>
        <dbReference type="Proteomes" id="UP000297053"/>
    </source>
</evidence>
<dbReference type="InterPro" id="IPR013216">
    <property type="entry name" value="Methyltransf_11"/>
</dbReference>
<proteinExistence type="predicted"/>
<dbReference type="KEGG" id="halz:E5139_01210"/>
<dbReference type="GeneID" id="42177513"/>
<dbReference type="PANTHER" id="PTHR43591">
    <property type="entry name" value="METHYLTRANSFERASE"/>
    <property type="match status" value="1"/>
</dbReference>
<accession>A0A4D6K866</accession>
<evidence type="ECO:0000259" key="1">
    <source>
        <dbReference type="Pfam" id="PF08241"/>
    </source>
</evidence>
<dbReference type="Proteomes" id="UP000297053">
    <property type="component" value="Chromosome"/>
</dbReference>
<protein>
    <submittedName>
        <fullName evidence="2">Methyltransferase domain-containing protein</fullName>
    </submittedName>
</protein>
<dbReference type="OMA" id="AWIVADK"/>
<dbReference type="GO" id="GO:0008757">
    <property type="term" value="F:S-adenosylmethionine-dependent methyltransferase activity"/>
    <property type="evidence" value="ECO:0007669"/>
    <property type="project" value="InterPro"/>
</dbReference>
<dbReference type="SUPFAM" id="SSF53335">
    <property type="entry name" value="S-adenosyl-L-methionine-dependent methyltransferases"/>
    <property type="match status" value="1"/>
</dbReference>
<dbReference type="CDD" id="cd02440">
    <property type="entry name" value="AdoMet_MTases"/>
    <property type="match status" value="1"/>
</dbReference>
<reference evidence="2 3" key="2">
    <citation type="submission" date="2019-04" db="EMBL/GenBank/DDBJ databases">
        <authorList>
            <person name="Yang S."/>
            <person name="Wei W."/>
        </authorList>
    </citation>
    <scope>NUCLEOTIDE SEQUENCE [LARGE SCALE GENOMIC DNA]</scope>
    <source>
        <strain evidence="3">ZP60</strain>
    </source>
</reference>
<dbReference type="Gene3D" id="3.40.50.150">
    <property type="entry name" value="Vaccinia Virus protein VP39"/>
    <property type="match status" value="1"/>
</dbReference>
<dbReference type="GO" id="GO:0032259">
    <property type="term" value="P:methylation"/>
    <property type="evidence" value="ECO:0007669"/>
    <property type="project" value="UniProtKB-KW"/>
</dbReference>
<dbReference type="Pfam" id="PF08241">
    <property type="entry name" value="Methyltransf_11"/>
    <property type="match status" value="1"/>
</dbReference>
<dbReference type="EMBL" id="CP039375">
    <property type="protein sequence ID" value="QCD64317.1"/>
    <property type="molecule type" value="Genomic_DNA"/>
</dbReference>
<keyword evidence="2" id="KW-0489">Methyltransferase</keyword>
<evidence type="ECO:0000313" key="2">
    <source>
        <dbReference type="EMBL" id="QCD64317.1"/>
    </source>
</evidence>
<dbReference type="AlphaFoldDB" id="A0A4D6K866"/>
<feature type="domain" description="Methyltransferase type 11" evidence="1">
    <location>
        <begin position="42"/>
        <end position="129"/>
    </location>
</feature>
<sequence>MHGDAAVFDRFAWAYDRLMPSADAGALAAGLAEADRDVDRVVDVAGGSGRALRAVSAGERLVVDAARGMLRQATRHGLATVQGDAAALPLADDSADAVTIVDALHHLPDRDGAIREAERVLAPGGVLVVADFDPSTIRGRGLVAAEHLVGFASRFDTPEQLHRRMAAAGLEPVIVEDGFGYVVAGVRSTA</sequence>
<dbReference type="RefSeq" id="WP_015763730.1">
    <property type="nucleotide sequence ID" value="NZ_CP039375.1"/>
</dbReference>
<organism evidence="2 3">
    <name type="scientific">Halomicrobium mukohataei</name>
    <dbReference type="NCBI Taxonomy" id="57705"/>
    <lineage>
        <taxon>Archaea</taxon>
        <taxon>Methanobacteriati</taxon>
        <taxon>Methanobacteriota</taxon>
        <taxon>Stenosarchaea group</taxon>
        <taxon>Halobacteria</taxon>
        <taxon>Halobacteriales</taxon>
        <taxon>Haloarculaceae</taxon>
        <taxon>Halomicrobium</taxon>
    </lineage>
</organism>
<dbReference type="InterPro" id="IPR029063">
    <property type="entry name" value="SAM-dependent_MTases_sf"/>
</dbReference>
<keyword evidence="2" id="KW-0808">Transferase</keyword>
<reference evidence="2 3" key="1">
    <citation type="submission" date="2019-04" db="EMBL/GenBank/DDBJ databases">
        <title>Complete genome sequence of Arthrobacter sp. ZXY-2 associated with effective atrazine degradation and salt adaptation.</title>
        <authorList>
            <person name="Zhao X."/>
        </authorList>
    </citation>
    <scope>NUCLEOTIDE SEQUENCE [LARGE SCALE GENOMIC DNA]</scope>
    <source>
        <strain evidence="3">ZP60</strain>
    </source>
</reference>